<accession>A0A5A9XP33</accession>
<comment type="caution">
    <text evidence="1">The sequence shown here is derived from an EMBL/GenBank/DDBJ whole genome shotgun (WGS) entry which is preliminary data.</text>
</comment>
<sequence>MTQVTANGAQSYKEQPDSIDKLLEALDTYTLDPRFERYADKFISKDQETGTTRFFGSFVDVQRVFDLRTDERSLVDRLTAAIQKNRSTDFYKQARAANERHH</sequence>
<evidence type="ECO:0000313" key="2">
    <source>
        <dbReference type="Proteomes" id="UP000324298"/>
    </source>
</evidence>
<reference evidence="1 2" key="1">
    <citation type="submission" date="2019-04" db="EMBL/GenBank/DDBJ databases">
        <title>Geobacter ruber sp. nov., ferric-reducing bacteria isolated from paddy soil.</title>
        <authorList>
            <person name="Xu Z."/>
            <person name="Masuda Y."/>
            <person name="Itoh H."/>
            <person name="Senoo K."/>
        </authorList>
    </citation>
    <scope>NUCLEOTIDE SEQUENCE [LARGE SCALE GENOMIC DNA]</scope>
    <source>
        <strain evidence="1 2">Red88</strain>
    </source>
</reference>
<proteinExistence type="predicted"/>
<name>A0A5A9XP33_9BACT</name>
<organism evidence="1 2">
    <name type="scientific">Oryzomonas rubra</name>
    <dbReference type="NCBI Taxonomy" id="2509454"/>
    <lineage>
        <taxon>Bacteria</taxon>
        <taxon>Pseudomonadati</taxon>
        <taxon>Thermodesulfobacteriota</taxon>
        <taxon>Desulfuromonadia</taxon>
        <taxon>Geobacterales</taxon>
        <taxon>Geobacteraceae</taxon>
        <taxon>Oryzomonas</taxon>
    </lineage>
</organism>
<dbReference type="OrthoDB" id="7595679at2"/>
<dbReference type="RefSeq" id="WP_149306462.1">
    <property type="nucleotide sequence ID" value="NZ_SRSD01000002.1"/>
</dbReference>
<protein>
    <submittedName>
        <fullName evidence="1">Uncharacterized protein</fullName>
    </submittedName>
</protein>
<dbReference type="EMBL" id="SRSD01000002">
    <property type="protein sequence ID" value="KAA0894305.1"/>
    <property type="molecule type" value="Genomic_DNA"/>
</dbReference>
<evidence type="ECO:0000313" key="1">
    <source>
        <dbReference type="EMBL" id="KAA0894305.1"/>
    </source>
</evidence>
<gene>
    <name evidence="1" type="ORF">ET418_04960</name>
</gene>
<dbReference type="AlphaFoldDB" id="A0A5A9XP33"/>
<keyword evidence="2" id="KW-1185">Reference proteome</keyword>
<dbReference type="Proteomes" id="UP000324298">
    <property type="component" value="Unassembled WGS sequence"/>
</dbReference>